<name>A0A1F5FVZ8_9BACT</name>
<protein>
    <submittedName>
        <fullName evidence="2">Uncharacterized protein</fullName>
    </submittedName>
</protein>
<dbReference type="AlphaFoldDB" id="A0A1F5FVZ8"/>
<dbReference type="Proteomes" id="UP000179252">
    <property type="component" value="Unassembled WGS sequence"/>
</dbReference>
<dbReference type="EMBL" id="MFAU01000039">
    <property type="protein sequence ID" value="OGD83783.1"/>
    <property type="molecule type" value="Genomic_DNA"/>
</dbReference>
<organism evidence="2 3">
    <name type="scientific">Candidatus Curtissbacteria bacterium RBG_13_40_7</name>
    <dbReference type="NCBI Taxonomy" id="1797706"/>
    <lineage>
        <taxon>Bacteria</taxon>
        <taxon>Candidatus Curtissiibacteriota</taxon>
    </lineage>
</organism>
<keyword evidence="1" id="KW-0812">Transmembrane</keyword>
<evidence type="ECO:0000313" key="2">
    <source>
        <dbReference type="EMBL" id="OGD83783.1"/>
    </source>
</evidence>
<reference evidence="2 3" key="1">
    <citation type="journal article" date="2016" name="Nat. Commun.">
        <title>Thousands of microbial genomes shed light on interconnected biogeochemical processes in an aquifer system.</title>
        <authorList>
            <person name="Anantharaman K."/>
            <person name="Brown C.T."/>
            <person name="Hug L.A."/>
            <person name="Sharon I."/>
            <person name="Castelle C.J."/>
            <person name="Probst A.J."/>
            <person name="Thomas B.C."/>
            <person name="Singh A."/>
            <person name="Wilkins M.J."/>
            <person name="Karaoz U."/>
            <person name="Brodie E.L."/>
            <person name="Williams K.H."/>
            <person name="Hubbard S.S."/>
            <person name="Banfield J.F."/>
        </authorList>
    </citation>
    <scope>NUCLEOTIDE SEQUENCE [LARGE SCALE GENOMIC DNA]</scope>
</reference>
<proteinExistence type="predicted"/>
<feature type="transmembrane region" description="Helical" evidence="1">
    <location>
        <begin position="73"/>
        <end position="94"/>
    </location>
</feature>
<keyword evidence="1" id="KW-0472">Membrane</keyword>
<sequence length="104" mass="11231">MHSEIAFSLRDAFFGSTIPPLTELTDLGTLVSVLLSNAISIAGVVLVFLFILAGFVMVTGSGDPQRLEQGKKIITYGIIGFIVVFVSYYIVLLIETSLGIHILQ</sequence>
<evidence type="ECO:0000256" key="1">
    <source>
        <dbReference type="SAM" id="Phobius"/>
    </source>
</evidence>
<keyword evidence="1" id="KW-1133">Transmembrane helix</keyword>
<evidence type="ECO:0000313" key="3">
    <source>
        <dbReference type="Proteomes" id="UP000179252"/>
    </source>
</evidence>
<accession>A0A1F5FVZ8</accession>
<gene>
    <name evidence="2" type="ORF">A2165_01205</name>
</gene>
<dbReference type="InterPro" id="IPR043993">
    <property type="entry name" value="T4SS_pilin"/>
</dbReference>
<feature type="transmembrane region" description="Helical" evidence="1">
    <location>
        <begin position="38"/>
        <end position="61"/>
    </location>
</feature>
<dbReference type="Pfam" id="PF18895">
    <property type="entry name" value="T4SS_pilin"/>
    <property type="match status" value="1"/>
</dbReference>
<comment type="caution">
    <text evidence="2">The sequence shown here is derived from an EMBL/GenBank/DDBJ whole genome shotgun (WGS) entry which is preliminary data.</text>
</comment>